<dbReference type="AlphaFoldDB" id="K3XNV5"/>
<organism evidence="1 2">
    <name type="scientific">Setaria italica</name>
    <name type="common">Foxtail millet</name>
    <name type="synonym">Panicum italicum</name>
    <dbReference type="NCBI Taxonomy" id="4555"/>
    <lineage>
        <taxon>Eukaryota</taxon>
        <taxon>Viridiplantae</taxon>
        <taxon>Streptophyta</taxon>
        <taxon>Embryophyta</taxon>
        <taxon>Tracheophyta</taxon>
        <taxon>Spermatophyta</taxon>
        <taxon>Magnoliopsida</taxon>
        <taxon>Liliopsida</taxon>
        <taxon>Poales</taxon>
        <taxon>Poaceae</taxon>
        <taxon>PACMAD clade</taxon>
        <taxon>Panicoideae</taxon>
        <taxon>Panicodae</taxon>
        <taxon>Paniceae</taxon>
        <taxon>Cenchrinae</taxon>
        <taxon>Setaria</taxon>
    </lineage>
</organism>
<dbReference type="EMBL" id="AGNK02003118">
    <property type="status" value="NOT_ANNOTATED_CDS"/>
    <property type="molecule type" value="Genomic_DNA"/>
</dbReference>
<evidence type="ECO:0000313" key="1">
    <source>
        <dbReference type="EnsemblPlants" id="KQL05481"/>
    </source>
</evidence>
<reference evidence="2" key="1">
    <citation type="journal article" date="2012" name="Nat. Biotechnol.">
        <title>Reference genome sequence of the model plant Setaria.</title>
        <authorList>
            <person name="Bennetzen J.L."/>
            <person name="Schmutz J."/>
            <person name="Wang H."/>
            <person name="Percifield R."/>
            <person name="Hawkins J."/>
            <person name="Pontaroli A.C."/>
            <person name="Estep M."/>
            <person name="Feng L."/>
            <person name="Vaughn J.N."/>
            <person name="Grimwood J."/>
            <person name="Jenkins J."/>
            <person name="Barry K."/>
            <person name="Lindquist E."/>
            <person name="Hellsten U."/>
            <person name="Deshpande S."/>
            <person name="Wang X."/>
            <person name="Wu X."/>
            <person name="Mitros T."/>
            <person name="Triplett J."/>
            <person name="Yang X."/>
            <person name="Ye C.Y."/>
            <person name="Mauro-Herrera M."/>
            <person name="Wang L."/>
            <person name="Li P."/>
            <person name="Sharma M."/>
            <person name="Sharma R."/>
            <person name="Ronald P.C."/>
            <person name="Panaud O."/>
            <person name="Kellogg E.A."/>
            <person name="Brutnell T.P."/>
            <person name="Doust A.N."/>
            <person name="Tuskan G.A."/>
            <person name="Rokhsar D."/>
            <person name="Devos K.M."/>
        </authorList>
    </citation>
    <scope>NUCLEOTIDE SEQUENCE [LARGE SCALE GENOMIC DNA]</scope>
    <source>
        <strain evidence="2">cv. Yugu1</strain>
    </source>
</reference>
<dbReference type="EnsemblPlants" id="KQL05481">
    <property type="protein sequence ID" value="KQL05481"/>
    <property type="gene ID" value="SETIT_003578mg"/>
</dbReference>
<evidence type="ECO:0000313" key="2">
    <source>
        <dbReference type="Proteomes" id="UP000004995"/>
    </source>
</evidence>
<dbReference type="HOGENOM" id="CLU_2562727_0_0_1"/>
<proteinExistence type="predicted"/>
<dbReference type="Proteomes" id="UP000004995">
    <property type="component" value="Unassembled WGS sequence"/>
</dbReference>
<keyword evidence="2" id="KW-1185">Reference proteome</keyword>
<protein>
    <submittedName>
        <fullName evidence="1">Uncharacterized protein</fullName>
    </submittedName>
</protein>
<accession>K3XNV5</accession>
<name>K3XNV5_SETIT</name>
<sequence length="82" mass="9411">MRQPIGIGECSLFSVPPISFLNSWRFNGPSCRPRARSGTDDKRDTANSKHILYNTHIHYTMLQYTTAYVYILLSCMNEATHD</sequence>
<reference evidence="1" key="2">
    <citation type="submission" date="2018-08" db="UniProtKB">
        <authorList>
            <consortium name="EnsemblPlants"/>
        </authorList>
    </citation>
    <scope>IDENTIFICATION</scope>
    <source>
        <strain evidence="1">Yugu1</strain>
    </source>
</reference>
<dbReference type="Gramene" id="KQL05481">
    <property type="protein sequence ID" value="KQL05481"/>
    <property type="gene ID" value="SETIT_003578mg"/>
</dbReference>
<dbReference type="InParanoid" id="K3XNV5"/>